<dbReference type="GO" id="GO:0004518">
    <property type="term" value="F:nuclease activity"/>
    <property type="evidence" value="ECO:0007669"/>
    <property type="project" value="UniProtKB-KW"/>
</dbReference>
<comment type="similarity">
    <text evidence="3">Belongs to the HARBI1 family.</text>
</comment>
<sequence>FSMDLIDINEELREVAEVEMVIPRNPKVYLVRRNPFEIYTDMQFKRKYSLSKGVAQFVVNFIRNEILHVNNNRGLPVSPEVQVLATIKYLAKGAYGDDIAIVGVIDGTHVKIKCPGGENPDLFINRKGYYSLNVQVVNDAKVSVKTQICLSVFLLPMEKFNVKLLPYFWSGEINGTLLGDNGYPFSRYLLTPLLHPTTDSENRYNRAHISTRNVGERLFGKWKNMFRCFFNGLHMKLETTKAPIAAVAIIYNIYMTEQLQNGDSSDEESDEEN</sequence>
<name>A0AAV8Y9L5_9CUCU</name>
<keyword evidence="4" id="KW-0540">Nuclease</keyword>
<dbReference type="InterPro" id="IPR045249">
    <property type="entry name" value="HARBI1-like"/>
</dbReference>
<dbReference type="AlphaFoldDB" id="A0AAV8Y9L5"/>
<evidence type="ECO:0000256" key="7">
    <source>
        <dbReference type="ARBA" id="ARBA00023242"/>
    </source>
</evidence>
<evidence type="ECO:0000256" key="4">
    <source>
        <dbReference type="ARBA" id="ARBA00022722"/>
    </source>
</evidence>
<dbReference type="Pfam" id="PF13359">
    <property type="entry name" value="DDE_Tnp_4"/>
    <property type="match status" value="1"/>
</dbReference>
<keyword evidence="7" id="KW-0539">Nucleus</keyword>
<keyword evidence="5" id="KW-0479">Metal-binding</keyword>
<dbReference type="Proteomes" id="UP001162156">
    <property type="component" value="Unassembled WGS sequence"/>
</dbReference>
<evidence type="ECO:0000256" key="6">
    <source>
        <dbReference type="ARBA" id="ARBA00022801"/>
    </source>
</evidence>
<dbReference type="GO" id="GO:0046872">
    <property type="term" value="F:metal ion binding"/>
    <property type="evidence" value="ECO:0007669"/>
    <property type="project" value="UniProtKB-KW"/>
</dbReference>
<gene>
    <name evidence="9" type="ORF">NQ314_008455</name>
</gene>
<evidence type="ECO:0000256" key="1">
    <source>
        <dbReference type="ARBA" id="ARBA00001968"/>
    </source>
</evidence>
<comment type="subcellular location">
    <subcellularLocation>
        <location evidence="2">Nucleus</location>
    </subcellularLocation>
</comment>
<comment type="caution">
    <text evidence="9">The sequence shown here is derived from an EMBL/GenBank/DDBJ whole genome shotgun (WGS) entry which is preliminary data.</text>
</comment>
<keyword evidence="10" id="KW-1185">Reference proteome</keyword>
<accession>A0AAV8Y9L5</accession>
<evidence type="ECO:0000259" key="8">
    <source>
        <dbReference type="Pfam" id="PF13359"/>
    </source>
</evidence>
<dbReference type="EMBL" id="JANEYF010002313">
    <property type="protein sequence ID" value="KAJ8948218.1"/>
    <property type="molecule type" value="Genomic_DNA"/>
</dbReference>
<evidence type="ECO:0000313" key="10">
    <source>
        <dbReference type="Proteomes" id="UP001162156"/>
    </source>
</evidence>
<proteinExistence type="inferred from homology"/>
<evidence type="ECO:0000256" key="3">
    <source>
        <dbReference type="ARBA" id="ARBA00006958"/>
    </source>
</evidence>
<reference evidence="9" key="1">
    <citation type="journal article" date="2023" name="Insect Mol. Biol.">
        <title>Genome sequencing provides insights into the evolution of gene families encoding plant cell wall-degrading enzymes in longhorned beetles.</title>
        <authorList>
            <person name="Shin N.R."/>
            <person name="Okamura Y."/>
            <person name="Kirsch R."/>
            <person name="Pauchet Y."/>
        </authorList>
    </citation>
    <scope>NUCLEOTIDE SEQUENCE</scope>
    <source>
        <strain evidence="9">RBIC_L_NR</strain>
    </source>
</reference>
<dbReference type="PANTHER" id="PTHR22930:SF85">
    <property type="entry name" value="GH03217P-RELATED"/>
    <property type="match status" value="1"/>
</dbReference>
<evidence type="ECO:0000256" key="5">
    <source>
        <dbReference type="ARBA" id="ARBA00022723"/>
    </source>
</evidence>
<protein>
    <recommendedName>
        <fullName evidence="8">DDE Tnp4 domain-containing protein</fullName>
    </recommendedName>
</protein>
<keyword evidence="6" id="KW-0378">Hydrolase</keyword>
<comment type="cofactor">
    <cofactor evidence="1">
        <name>a divalent metal cation</name>
        <dbReference type="ChEBI" id="CHEBI:60240"/>
    </cofactor>
</comment>
<dbReference type="GO" id="GO:0005634">
    <property type="term" value="C:nucleus"/>
    <property type="evidence" value="ECO:0007669"/>
    <property type="project" value="UniProtKB-SubCell"/>
</dbReference>
<feature type="domain" description="DDE Tnp4" evidence="8">
    <location>
        <begin position="176"/>
        <end position="252"/>
    </location>
</feature>
<evidence type="ECO:0000256" key="2">
    <source>
        <dbReference type="ARBA" id="ARBA00004123"/>
    </source>
</evidence>
<evidence type="ECO:0000313" key="9">
    <source>
        <dbReference type="EMBL" id="KAJ8948218.1"/>
    </source>
</evidence>
<dbReference type="GO" id="GO:0016787">
    <property type="term" value="F:hydrolase activity"/>
    <property type="evidence" value="ECO:0007669"/>
    <property type="project" value="UniProtKB-KW"/>
</dbReference>
<feature type="non-terminal residue" evidence="9">
    <location>
        <position position="1"/>
    </location>
</feature>
<dbReference type="InterPro" id="IPR027806">
    <property type="entry name" value="HARBI1_dom"/>
</dbReference>
<organism evidence="9 10">
    <name type="scientific">Rhamnusium bicolor</name>
    <dbReference type="NCBI Taxonomy" id="1586634"/>
    <lineage>
        <taxon>Eukaryota</taxon>
        <taxon>Metazoa</taxon>
        <taxon>Ecdysozoa</taxon>
        <taxon>Arthropoda</taxon>
        <taxon>Hexapoda</taxon>
        <taxon>Insecta</taxon>
        <taxon>Pterygota</taxon>
        <taxon>Neoptera</taxon>
        <taxon>Endopterygota</taxon>
        <taxon>Coleoptera</taxon>
        <taxon>Polyphaga</taxon>
        <taxon>Cucujiformia</taxon>
        <taxon>Chrysomeloidea</taxon>
        <taxon>Cerambycidae</taxon>
        <taxon>Lepturinae</taxon>
        <taxon>Rhagiini</taxon>
        <taxon>Rhamnusium</taxon>
    </lineage>
</organism>
<dbReference type="PANTHER" id="PTHR22930">
    <property type="match status" value="1"/>
</dbReference>